<dbReference type="InterPro" id="IPR028889">
    <property type="entry name" value="USP"/>
</dbReference>
<evidence type="ECO:0000313" key="5">
    <source>
        <dbReference type="Proteomes" id="UP000794436"/>
    </source>
</evidence>
<proteinExistence type="inferred from homology"/>
<evidence type="ECO:0000313" key="4">
    <source>
        <dbReference type="EMBL" id="TMW63602.1"/>
    </source>
</evidence>
<dbReference type="InterPro" id="IPR050185">
    <property type="entry name" value="Ub_carboxyl-term_hydrolase"/>
</dbReference>
<dbReference type="Pfam" id="PF00443">
    <property type="entry name" value="UCH"/>
    <property type="match status" value="1"/>
</dbReference>
<dbReference type="InterPro" id="IPR038765">
    <property type="entry name" value="Papain-like_cys_pep_sf"/>
</dbReference>
<accession>A0A8K1FL91</accession>
<dbReference type="GO" id="GO:0006508">
    <property type="term" value="P:proteolysis"/>
    <property type="evidence" value="ECO:0007669"/>
    <property type="project" value="UniProtKB-KW"/>
</dbReference>
<comment type="similarity">
    <text evidence="1">Belongs to the peptidase C19 family.</text>
</comment>
<organism evidence="4 5">
    <name type="scientific">Pythium oligandrum</name>
    <name type="common">Mycoparasitic fungus</name>
    <dbReference type="NCBI Taxonomy" id="41045"/>
    <lineage>
        <taxon>Eukaryota</taxon>
        <taxon>Sar</taxon>
        <taxon>Stramenopiles</taxon>
        <taxon>Oomycota</taxon>
        <taxon>Peronosporomycetes</taxon>
        <taxon>Pythiales</taxon>
        <taxon>Pythiaceae</taxon>
        <taxon>Pythium</taxon>
    </lineage>
</organism>
<keyword evidence="1" id="KW-0788">Thiol protease</keyword>
<gene>
    <name evidence="4" type="ORF">Poli38472_002543</name>
</gene>
<dbReference type="EMBL" id="SPLM01000072">
    <property type="protein sequence ID" value="TMW63602.1"/>
    <property type="molecule type" value="Genomic_DNA"/>
</dbReference>
<comment type="catalytic activity">
    <reaction evidence="1">
        <text>Thiol-dependent hydrolysis of ester, thioester, amide, peptide and isopeptide bonds formed by the C-terminal Gly of ubiquitin (a 76-residue protein attached to proteins as an intracellular targeting signal).</text>
        <dbReference type="EC" id="3.4.19.12"/>
    </reaction>
</comment>
<dbReference type="CDD" id="cd02257">
    <property type="entry name" value="Peptidase_C19"/>
    <property type="match status" value="1"/>
</dbReference>
<dbReference type="PROSITE" id="PS50235">
    <property type="entry name" value="USP_3"/>
    <property type="match status" value="1"/>
</dbReference>
<dbReference type="InterPro" id="IPR001394">
    <property type="entry name" value="Peptidase_C19_UCH"/>
</dbReference>
<keyword evidence="1" id="KW-0645">Protease</keyword>
<dbReference type="PROSITE" id="PS00972">
    <property type="entry name" value="USP_1"/>
    <property type="match status" value="1"/>
</dbReference>
<evidence type="ECO:0000256" key="2">
    <source>
        <dbReference type="SAM" id="MobiDB-lite"/>
    </source>
</evidence>
<keyword evidence="5" id="KW-1185">Reference proteome</keyword>
<dbReference type="Proteomes" id="UP000794436">
    <property type="component" value="Unassembled WGS sequence"/>
</dbReference>
<dbReference type="PROSITE" id="PS00973">
    <property type="entry name" value="USP_2"/>
    <property type="match status" value="1"/>
</dbReference>
<dbReference type="Gene3D" id="3.90.70.10">
    <property type="entry name" value="Cysteine proteinases"/>
    <property type="match status" value="1"/>
</dbReference>
<dbReference type="GO" id="GO:0016579">
    <property type="term" value="P:protein deubiquitination"/>
    <property type="evidence" value="ECO:0007669"/>
    <property type="project" value="InterPro"/>
</dbReference>
<keyword evidence="1" id="KW-0833">Ubl conjugation pathway</keyword>
<reference evidence="4" key="1">
    <citation type="submission" date="2019-03" db="EMBL/GenBank/DDBJ databases">
        <title>Long read genome sequence of the mycoparasitic Pythium oligandrum ATCC 38472 isolated from sugarbeet rhizosphere.</title>
        <authorList>
            <person name="Gaulin E."/>
        </authorList>
    </citation>
    <scope>NUCLEOTIDE SEQUENCE</scope>
    <source>
        <strain evidence="4">ATCC 38472_TT</strain>
    </source>
</reference>
<protein>
    <recommendedName>
        <fullName evidence="1">Ubiquitin carboxyl-terminal hydrolase</fullName>
        <ecNumber evidence="1">3.4.19.12</ecNumber>
    </recommendedName>
</protein>
<dbReference type="InterPro" id="IPR018200">
    <property type="entry name" value="USP_CS"/>
</dbReference>
<feature type="region of interest" description="Disordered" evidence="2">
    <location>
        <begin position="446"/>
        <end position="487"/>
    </location>
</feature>
<keyword evidence="1" id="KW-0378">Hydrolase</keyword>
<evidence type="ECO:0000256" key="1">
    <source>
        <dbReference type="RuleBase" id="RU366025"/>
    </source>
</evidence>
<name>A0A8K1FL91_PYTOL</name>
<dbReference type="EC" id="3.4.19.12" evidence="1"/>
<dbReference type="AlphaFoldDB" id="A0A8K1FL91"/>
<dbReference type="SUPFAM" id="SSF54001">
    <property type="entry name" value="Cysteine proteinases"/>
    <property type="match status" value="1"/>
</dbReference>
<feature type="domain" description="USP" evidence="3">
    <location>
        <begin position="28"/>
        <end position="441"/>
    </location>
</feature>
<dbReference type="PANTHER" id="PTHR21646">
    <property type="entry name" value="UBIQUITIN CARBOXYL-TERMINAL HYDROLASE"/>
    <property type="match status" value="1"/>
</dbReference>
<dbReference type="PANTHER" id="PTHR21646:SF86">
    <property type="entry name" value="UBIQUITIN CARBOXYL-TERMINAL HYDROLASE"/>
    <property type="match status" value="1"/>
</dbReference>
<dbReference type="GO" id="GO:0004843">
    <property type="term" value="F:cysteine-type deubiquitinase activity"/>
    <property type="evidence" value="ECO:0007669"/>
    <property type="project" value="UniProtKB-UniRule"/>
</dbReference>
<comment type="caution">
    <text evidence="4">The sequence shown here is derived from an EMBL/GenBank/DDBJ whole genome shotgun (WGS) entry which is preliminary data.</text>
</comment>
<evidence type="ECO:0000259" key="3">
    <source>
        <dbReference type="PROSITE" id="PS50235"/>
    </source>
</evidence>
<sequence length="487" mass="55802">MLRLHHDEHAHGNGSASHVRPAQRYVVPGLQNLGNTCFFNAILQALAAVGSFPQYLDEVVEESEERGKHIPFTRALRDCIHDLTPVPSEAGSPSAVVPKRLNQELCTKLASFRGNKQQDSQELLQFLINIVNDEQKRCARSDGGLKDLFPSSLAPFSGSISDLCFEDALEERRWNPLYGLQVDLLQCSGCARYRPMTNRRFLDVSLSFGDAVDSKKPITLWDCLRMYTAPEVISGVECTYCTANQELMLKRRDCKQLELEYATTGAMETELEVHQIKEDIYTLENLLAGDAESLYQLEISDSRCRALRDRYKRLQFSRCPDVFCFHFNRKVFHYSGHARKLDTHVVFPIELDMSPFCRYEQSSHENGRPLDAGMNDTRRHLVYELVAVILHHGNERYGHFTAFRRVRATRQWFFISDDNVREAREDEVLSSCAYMLFYERKYRRRSATAKTNGHDKRAPGNGKPLSDEESEDEEAALARVPDESSLR</sequence>
<dbReference type="OrthoDB" id="2248014at2759"/>